<keyword evidence="6" id="KW-0175">Coiled coil</keyword>
<evidence type="ECO:0000256" key="4">
    <source>
        <dbReference type="ARBA" id="ARBA00022989"/>
    </source>
</evidence>
<feature type="chain" id="PRO_5045655071" evidence="8">
    <location>
        <begin position="23"/>
        <end position="226"/>
    </location>
</feature>
<comment type="subcellular location">
    <subcellularLocation>
        <location evidence="1">Membrane</location>
        <topology evidence="1">Single-pass membrane protein</topology>
    </subcellularLocation>
</comment>
<comment type="caution">
    <text evidence="10">The sequence shown here is derived from an EMBL/GenBank/DDBJ whole genome shotgun (WGS) entry which is preliminary data.</text>
</comment>
<dbReference type="InterPro" id="IPR016476">
    <property type="entry name" value="SH3_dom_pro"/>
</dbReference>
<keyword evidence="2 7" id="KW-0812">Transmembrane</keyword>
<keyword evidence="4 7" id="KW-1133">Transmembrane helix</keyword>
<feature type="coiled-coil region" evidence="6">
    <location>
        <begin position="117"/>
        <end position="189"/>
    </location>
</feature>
<dbReference type="Gene3D" id="2.30.30.40">
    <property type="entry name" value="SH3 Domains"/>
    <property type="match status" value="1"/>
</dbReference>
<reference evidence="11" key="1">
    <citation type="journal article" date="2019" name="Int. J. Syst. Evol. Microbiol.">
        <title>The Global Catalogue of Microorganisms (GCM) 10K type strain sequencing project: providing services to taxonomists for standard genome sequencing and annotation.</title>
        <authorList>
            <consortium name="The Broad Institute Genomics Platform"/>
            <consortium name="The Broad Institute Genome Sequencing Center for Infectious Disease"/>
            <person name="Wu L."/>
            <person name="Ma J."/>
        </authorList>
    </citation>
    <scope>NUCLEOTIDE SEQUENCE [LARGE SCALE GENOMIC DNA]</scope>
    <source>
        <strain evidence="11">KCTC 12848</strain>
    </source>
</reference>
<dbReference type="EMBL" id="JBHUJD010000008">
    <property type="protein sequence ID" value="MFD2310289.1"/>
    <property type="molecule type" value="Genomic_DNA"/>
</dbReference>
<accession>A0ABW5EFW3</accession>
<evidence type="ECO:0000256" key="5">
    <source>
        <dbReference type="ARBA" id="ARBA00023136"/>
    </source>
</evidence>
<proteinExistence type="predicted"/>
<keyword evidence="5 7" id="KW-0472">Membrane</keyword>
<dbReference type="InterPro" id="IPR003646">
    <property type="entry name" value="SH3-like_bac-type"/>
</dbReference>
<evidence type="ECO:0000256" key="6">
    <source>
        <dbReference type="SAM" id="Coils"/>
    </source>
</evidence>
<evidence type="ECO:0000256" key="2">
    <source>
        <dbReference type="ARBA" id="ARBA00022692"/>
    </source>
</evidence>
<evidence type="ECO:0000256" key="3">
    <source>
        <dbReference type="ARBA" id="ARBA00022729"/>
    </source>
</evidence>
<dbReference type="Proteomes" id="UP001597425">
    <property type="component" value="Unassembled WGS sequence"/>
</dbReference>
<evidence type="ECO:0000259" key="9">
    <source>
        <dbReference type="PROSITE" id="PS51781"/>
    </source>
</evidence>
<dbReference type="RefSeq" id="WP_265723036.1">
    <property type="nucleotide sequence ID" value="NZ_JAPIVK010000035.1"/>
</dbReference>
<dbReference type="PROSITE" id="PS51781">
    <property type="entry name" value="SH3B"/>
    <property type="match status" value="1"/>
</dbReference>
<evidence type="ECO:0000313" key="11">
    <source>
        <dbReference type="Proteomes" id="UP001597425"/>
    </source>
</evidence>
<gene>
    <name evidence="10" type="ORF">ACFSKX_07630</name>
</gene>
<dbReference type="SMART" id="SM00287">
    <property type="entry name" value="SH3b"/>
    <property type="match status" value="1"/>
</dbReference>
<feature type="domain" description="SH3b" evidence="9">
    <location>
        <begin position="25"/>
        <end position="92"/>
    </location>
</feature>
<dbReference type="NCBIfam" id="TIGR04211">
    <property type="entry name" value="SH3_and_anchor"/>
    <property type="match status" value="1"/>
</dbReference>
<name>A0ABW5EFW3_9GAMM</name>
<protein>
    <submittedName>
        <fullName evidence="10">TIGR04211 family SH3 domain-containing protein</fullName>
    </submittedName>
</protein>
<keyword evidence="11" id="KW-1185">Reference proteome</keyword>
<organism evidence="10 11">
    <name type="scientific">Microbulbifer halophilus</name>
    <dbReference type="NCBI Taxonomy" id="453963"/>
    <lineage>
        <taxon>Bacteria</taxon>
        <taxon>Pseudomonadati</taxon>
        <taxon>Pseudomonadota</taxon>
        <taxon>Gammaproteobacteria</taxon>
        <taxon>Cellvibrionales</taxon>
        <taxon>Microbulbiferaceae</taxon>
        <taxon>Microbulbifer</taxon>
    </lineage>
</organism>
<evidence type="ECO:0000313" key="10">
    <source>
        <dbReference type="EMBL" id="MFD2310289.1"/>
    </source>
</evidence>
<sequence>MMKQLTGLAAAALLAIGAPAGALSGDTRYITDELRVPMRSGKGNQFRILDAGLPSGTRLALLEDAADEGWARVRTPEGEEGWIRRQYLVDEPVAQIKLEKARADLARFEQMDLGSEVRRLQKVNGELESQLAAANEKSAQLAGELEELKKLSADAVSLNKRHQKLLHQHELLKQEQAMAEAEIQRLSSSDTRRWYMYGAASVGLGAILAMIAPYVRPRRRHSEWAN</sequence>
<feature type="transmembrane region" description="Helical" evidence="7">
    <location>
        <begin position="194"/>
        <end position="215"/>
    </location>
</feature>
<evidence type="ECO:0000256" key="1">
    <source>
        <dbReference type="ARBA" id="ARBA00004167"/>
    </source>
</evidence>
<evidence type="ECO:0000256" key="8">
    <source>
        <dbReference type="SAM" id="SignalP"/>
    </source>
</evidence>
<feature type="signal peptide" evidence="8">
    <location>
        <begin position="1"/>
        <end position="22"/>
    </location>
</feature>
<dbReference type="Pfam" id="PF08239">
    <property type="entry name" value="SH3_3"/>
    <property type="match status" value="1"/>
</dbReference>
<evidence type="ECO:0000256" key="7">
    <source>
        <dbReference type="SAM" id="Phobius"/>
    </source>
</evidence>
<keyword evidence="3 8" id="KW-0732">Signal</keyword>